<sequence length="112" mass="12239">HHVLIFLKTIQRNSAMSALSWASSNSCCSLRNLARLVLASSSASSVFLNLLLSSFHSNLLCFIQTMLQILDGLLHVLLHLSFNVCLYLVELQLGAKDLALLMLQGALSLLKG</sequence>
<dbReference type="Ensembl" id="ENSSFOT00015031042.2">
    <property type="protein sequence ID" value="ENSSFOP00015030694.2"/>
    <property type="gene ID" value="ENSSFOG00015019683.2"/>
</dbReference>
<name>A0A8C9S607_SCLFO</name>
<organism evidence="1 2">
    <name type="scientific">Scleropages formosus</name>
    <name type="common">Asian bonytongue</name>
    <name type="synonym">Osteoglossum formosum</name>
    <dbReference type="NCBI Taxonomy" id="113540"/>
    <lineage>
        <taxon>Eukaryota</taxon>
        <taxon>Metazoa</taxon>
        <taxon>Chordata</taxon>
        <taxon>Craniata</taxon>
        <taxon>Vertebrata</taxon>
        <taxon>Euteleostomi</taxon>
        <taxon>Actinopterygii</taxon>
        <taxon>Neopterygii</taxon>
        <taxon>Teleostei</taxon>
        <taxon>Osteoglossocephala</taxon>
        <taxon>Osteoglossomorpha</taxon>
        <taxon>Osteoglossiformes</taxon>
        <taxon>Osteoglossidae</taxon>
        <taxon>Scleropages</taxon>
    </lineage>
</organism>
<accession>A0A8C9S607</accession>
<reference evidence="1" key="3">
    <citation type="submission" date="2025-09" db="UniProtKB">
        <authorList>
            <consortium name="Ensembl"/>
        </authorList>
    </citation>
    <scope>IDENTIFICATION</scope>
</reference>
<evidence type="ECO:0000313" key="1">
    <source>
        <dbReference type="Ensembl" id="ENSSFOP00015030694.2"/>
    </source>
</evidence>
<evidence type="ECO:0000313" key="2">
    <source>
        <dbReference type="Proteomes" id="UP000694397"/>
    </source>
</evidence>
<keyword evidence="2" id="KW-1185">Reference proteome</keyword>
<dbReference type="AlphaFoldDB" id="A0A8C9S607"/>
<reference evidence="1" key="2">
    <citation type="submission" date="2025-08" db="UniProtKB">
        <authorList>
            <consortium name="Ensembl"/>
        </authorList>
    </citation>
    <scope>IDENTIFICATION</scope>
</reference>
<protein>
    <submittedName>
        <fullName evidence="1">Uncharacterized protein</fullName>
    </submittedName>
</protein>
<dbReference type="Proteomes" id="UP000694397">
    <property type="component" value="Chromosome 15"/>
</dbReference>
<dbReference type="GeneTree" id="ENSGT01030000239555"/>
<proteinExistence type="predicted"/>
<reference evidence="1 2" key="1">
    <citation type="submission" date="2019-04" db="EMBL/GenBank/DDBJ databases">
        <authorList>
            <consortium name="Wellcome Sanger Institute Data Sharing"/>
        </authorList>
    </citation>
    <scope>NUCLEOTIDE SEQUENCE [LARGE SCALE GENOMIC DNA]</scope>
</reference>